<keyword evidence="2" id="KW-1185">Reference proteome</keyword>
<dbReference type="EMBL" id="JABGBN010000002">
    <property type="protein sequence ID" value="NOL51558.1"/>
    <property type="molecule type" value="Genomic_DNA"/>
</dbReference>
<evidence type="ECO:0000313" key="1">
    <source>
        <dbReference type="EMBL" id="NOL51558.1"/>
    </source>
</evidence>
<dbReference type="Proteomes" id="UP000537862">
    <property type="component" value="Unassembled WGS sequence"/>
</dbReference>
<dbReference type="Gene3D" id="3.40.30.10">
    <property type="entry name" value="Glutaredoxin"/>
    <property type="match status" value="1"/>
</dbReference>
<evidence type="ECO:0008006" key="3">
    <source>
        <dbReference type="Google" id="ProtNLM"/>
    </source>
</evidence>
<accession>A0A849P7N9</accession>
<proteinExistence type="predicted"/>
<name>A0A849P7N9_9BURK</name>
<protein>
    <recommendedName>
        <fullName evidence="3">Glutaredoxin-related protein</fullName>
    </recommendedName>
</protein>
<dbReference type="RefSeq" id="WP_171680225.1">
    <property type="nucleotide sequence ID" value="NZ_JABGBN010000002.1"/>
</dbReference>
<sequence>MKPIVYYAPWCPDTKPFFDELNRLGVEFEALDMVGVSANLKAFLKLRDTHSAFNIAKQNGSIGIPALVLEDGEVLLDKNKLADIFA</sequence>
<organism evidence="1 2">
    <name type="scientific">Pelistega suis</name>
    <dbReference type="NCBI Taxonomy" id="1631957"/>
    <lineage>
        <taxon>Bacteria</taxon>
        <taxon>Pseudomonadati</taxon>
        <taxon>Pseudomonadota</taxon>
        <taxon>Betaproteobacteria</taxon>
        <taxon>Burkholderiales</taxon>
        <taxon>Alcaligenaceae</taxon>
        <taxon>Pelistega</taxon>
    </lineage>
</organism>
<dbReference type="AlphaFoldDB" id="A0A849P7N9"/>
<dbReference type="InterPro" id="IPR036249">
    <property type="entry name" value="Thioredoxin-like_sf"/>
</dbReference>
<comment type="caution">
    <text evidence="1">The sequence shown here is derived from an EMBL/GenBank/DDBJ whole genome shotgun (WGS) entry which is preliminary data.</text>
</comment>
<evidence type="ECO:0000313" key="2">
    <source>
        <dbReference type="Proteomes" id="UP000537862"/>
    </source>
</evidence>
<dbReference type="SUPFAM" id="SSF52833">
    <property type="entry name" value="Thioredoxin-like"/>
    <property type="match status" value="1"/>
</dbReference>
<reference evidence="1 2" key="1">
    <citation type="submission" date="2020-05" db="EMBL/GenBank/DDBJ databases">
        <authorList>
            <person name="Niu N."/>
        </authorList>
    </citation>
    <scope>NUCLEOTIDE SEQUENCE [LARGE SCALE GENOMIC DNA]</scope>
    <source>
        <strain evidence="1 2">3340-03</strain>
    </source>
</reference>
<gene>
    <name evidence="1" type="ORF">HKX39_05140</name>
</gene>